<evidence type="ECO:0000313" key="4">
    <source>
        <dbReference type="Proteomes" id="UP001273166"/>
    </source>
</evidence>
<comment type="caution">
    <text evidence="3">The sequence shown here is derived from an EMBL/GenBank/DDBJ whole genome shotgun (WGS) entry which is preliminary data.</text>
</comment>
<gene>
    <name evidence="3" type="ORF">B0T15DRAFT_562156</name>
</gene>
<proteinExistence type="inferred from homology"/>
<dbReference type="InterPro" id="IPR051181">
    <property type="entry name" value="CAF1_poly(A)_ribonucleases"/>
</dbReference>
<sequence length="480" mass="53223">METTAISGRSSSKAVEHTETAAYYLAAEAAKTFQILQFGLTCLSYDRELNAYRAQTFTFYLTPEFTPPSAALAGLIDRKVVLSYQSFLLLKENNLLFGKAFSEGVPYLSRSEEELVNSLYLSNGRQKSAAYTGHALDTRTRQFYNDTRMRERTILADTEDTKGDSLLITNPEGPSKQLLPSHIWVIRRLVRTEFPSCFVILRRSNALAQVIKWDPEERASIPVDVLLSHQHTNKGSSSNTSASQAHATQLRSDLRLHESRIKTGPRPVLISHNPLLDLCFLVQTFLCPLPTEVTAFRRDLHAHFPRIVDTRHLSSQLGFRTGKNLEALYGLVGGQGGGRLPIVPPEPRFDARSSVGGAVPHDAGFGSWMTAVVFVSLARKVTLRNPRLLWSLDDEERERRKAEEQHGSASASAPISPLGKGKDVLFPGLTPSATSGGARERPGSRLAAIGLIPQWDSEVWRRYGNRLWLGDAGVMDLTRA</sequence>
<dbReference type="SUPFAM" id="SSF53098">
    <property type="entry name" value="Ribonuclease H-like"/>
    <property type="match status" value="1"/>
</dbReference>
<comment type="similarity">
    <text evidence="1">Belongs to the CAF1 family.</text>
</comment>
<keyword evidence="4" id="KW-1185">Reference proteome</keyword>
<dbReference type="Proteomes" id="UP001273166">
    <property type="component" value="Unassembled WGS sequence"/>
</dbReference>
<protein>
    <submittedName>
        <fullName evidence="3">Ribonuclease H-like domain-containing protein</fullName>
    </submittedName>
</protein>
<feature type="region of interest" description="Disordered" evidence="2">
    <location>
        <begin position="399"/>
        <end position="420"/>
    </location>
</feature>
<dbReference type="GO" id="GO:0000289">
    <property type="term" value="P:nuclear-transcribed mRNA poly(A) tail shortening"/>
    <property type="evidence" value="ECO:0007669"/>
    <property type="project" value="TreeGrafter"/>
</dbReference>
<dbReference type="GO" id="GO:0005634">
    <property type="term" value="C:nucleus"/>
    <property type="evidence" value="ECO:0007669"/>
    <property type="project" value="TreeGrafter"/>
</dbReference>
<dbReference type="InterPro" id="IPR006941">
    <property type="entry name" value="RNase_CAF1"/>
</dbReference>
<dbReference type="Pfam" id="PF04857">
    <property type="entry name" value="CAF1"/>
    <property type="match status" value="1"/>
</dbReference>
<evidence type="ECO:0000256" key="2">
    <source>
        <dbReference type="SAM" id="MobiDB-lite"/>
    </source>
</evidence>
<dbReference type="GO" id="GO:0003723">
    <property type="term" value="F:RNA binding"/>
    <property type="evidence" value="ECO:0007669"/>
    <property type="project" value="TreeGrafter"/>
</dbReference>
<accession>A0AAJ0LYK9</accession>
<dbReference type="InterPro" id="IPR036397">
    <property type="entry name" value="RNaseH_sf"/>
</dbReference>
<dbReference type="InterPro" id="IPR012337">
    <property type="entry name" value="RNaseH-like_sf"/>
</dbReference>
<dbReference type="GO" id="GO:1990431">
    <property type="term" value="P:priRNA 3'-end processing"/>
    <property type="evidence" value="ECO:0007669"/>
    <property type="project" value="TreeGrafter"/>
</dbReference>
<reference evidence="3" key="2">
    <citation type="submission" date="2023-06" db="EMBL/GenBank/DDBJ databases">
        <authorList>
            <consortium name="Lawrence Berkeley National Laboratory"/>
            <person name="Mondo S.J."/>
            <person name="Hensen N."/>
            <person name="Bonometti L."/>
            <person name="Westerberg I."/>
            <person name="Brannstrom I.O."/>
            <person name="Guillou S."/>
            <person name="Cros-Aarteil S."/>
            <person name="Calhoun S."/>
            <person name="Haridas S."/>
            <person name="Kuo A."/>
            <person name="Pangilinan J."/>
            <person name="Riley R."/>
            <person name="Labutti K."/>
            <person name="Andreopoulos B."/>
            <person name="Lipzen A."/>
            <person name="Chen C."/>
            <person name="Yanf M."/>
            <person name="Daum C."/>
            <person name="Ng V."/>
            <person name="Clum A."/>
            <person name="Steindorff A."/>
            <person name="Ohm R."/>
            <person name="Martin F."/>
            <person name="Silar P."/>
            <person name="Natvig D."/>
            <person name="Lalanne C."/>
            <person name="Gautier V."/>
            <person name="Ament-Velasquez S.L."/>
            <person name="Kruys A."/>
            <person name="Hutchinson M.I."/>
            <person name="Powell A.J."/>
            <person name="Barry K."/>
            <person name="Miller A.N."/>
            <person name="Grigoriev I.V."/>
            <person name="Debuchy R."/>
            <person name="Gladieux P."/>
            <person name="Thoren M.H."/>
            <person name="Johannesson H."/>
        </authorList>
    </citation>
    <scope>NUCLEOTIDE SEQUENCE</scope>
    <source>
        <strain evidence="3">CBS 333.67</strain>
    </source>
</reference>
<dbReference type="PANTHER" id="PTHR15092:SF22">
    <property type="entry name" value="POLY(A)-SPECIFIC RIBONUCLEASE PNLDC1"/>
    <property type="match status" value="1"/>
</dbReference>
<dbReference type="GO" id="GO:1990432">
    <property type="term" value="P:siRNA 3'-end processing"/>
    <property type="evidence" value="ECO:0007669"/>
    <property type="project" value="TreeGrafter"/>
</dbReference>
<dbReference type="Gene3D" id="3.30.420.10">
    <property type="entry name" value="Ribonuclease H-like superfamily/Ribonuclease H"/>
    <property type="match status" value="2"/>
</dbReference>
<dbReference type="AlphaFoldDB" id="A0AAJ0LYK9"/>
<evidence type="ECO:0000256" key="1">
    <source>
        <dbReference type="ARBA" id="ARBA00008372"/>
    </source>
</evidence>
<dbReference type="GO" id="GO:0000175">
    <property type="term" value="F:3'-5'-RNA exonuclease activity"/>
    <property type="evidence" value="ECO:0007669"/>
    <property type="project" value="TreeGrafter"/>
</dbReference>
<evidence type="ECO:0000313" key="3">
    <source>
        <dbReference type="EMBL" id="KAK3302373.1"/>
    </source>
</evidence>
<name>A0AAJ0LYK9_9PEZI</name>
<dbReference type="RefSeq" id="XP_062718153.1">
    <property type="nucleotide sequence ID" value="XM_062870569.1"/>
</dbReference>
<dbReference type="GeneID" id="87889398"/>
<organism evidence="3 4">
    <name type="scientific">Chaetomium strumarium</name>
    <dbReference type="NCBI Taxonomy" id="1170767"/>
    <lineage>
        <taxon>Eukaryota</taxon>
        <taxon>Fungi</taxon>
        <taxon>Dikarya</taxon>
        <taxon>Ascomycota</taxon>
        <taxon>Pezizomycotina</taxon>
        <taxon>Sordariomycetes</taxon>
        <taxon>Sordariomycetidae</taxon>
        <taxon>Sordariales</taxon>
        <taxon>Chaetomiaceae</taxon>
        <taxon>Chaetomium</taxon>
    </lineage>
</organism>
<dbReference type="EMBL" id="JAUDZG010000007">
    <property type="protein sequence ID" value="KAK3302373.1"/>
    <property type="molecule type" value="Genomic_DNA"/>
</dbReference>
<dbReference type="PANTHER" id="PTHR15092">
    <property type="entry name" value="POLY A -SPECIFIC RIBONUCLEASE/TARGET OF EGR1, MEMBER 1"/>
    <property type="match status" value="1"/>
</dbReference>
<reference evidence="3" key="1">
    <citation type="journal article" date="2023" name="Mol. Phylogenet. Evol.">
        <title>Genome-scale phylogeny and comparative genomics of the fungal order Sordariales.</title>
        <authorList>
            <person name="Hensen N."/>
            <person name="Bonometti L."/>
            <person name="Westerberg I."/>
            <person name="Brannstrom I.O."/>
            <person name="Guillou S."/>
            <person name="Cros-Aarteil S."/>
            <person name="Calhoun S."/>
            <person name="Haridas S."/>
            <person name="Kuo A."/>
            <person name="Mondo S."/>
            <person name="Pangilinan J."/>
            <person name="Riley R."/>
            <person name="LaButti K."/>
            <person name="Andreopoulos B."/>
            <person name="Lipzen A."/>
            <person name="Chen C."/>
            <person name="Yan M."/>
            <person name="Daum C."/>
            <person name="Ng V."/>
            <person name="Clum A."/>
            <person name="Steindorff A."/>
            <person name="Ohm R.A."/>
            <person name="Martin F."/>
            <person name="Silar P."/>
            <person name="Natvig D.O."/>
            <person name="Lalanne C."/>
            <person name="Gautier V."/>
            <person name="Ament-Velasquez S.L."/>
            <person name="Kruys A."/>
            <person name="Hutchinson M.I."/>
            <person name="Powell A.J."/>
            <person name="Barry K."/>
            <person name="Miller A.N."/>
            <person name="Grigoriev I.V."/>
            <person name="Debuchy R."/>
            <person name="Gladieux P."/>
            <person name="Hiltunen Thoren M."/>
            <person name="Johannesson H."/>
        </authorList>
    </citation>
    <scope>NUCLEOTIDE SEQUENCE</scope>
    <source>
        <strain evidence="3">CBS 333.67</strain>
    </source>
</reference>